<keyword evidence="15" id="KW-1185">Reference proteome</keyword>
<evidence type="ECO:0000256" key="8">
    <source>
        <dbReference type="ARBA" id="ARBA00023136"/>
    </source>
</evidence>
<dbReference type="AlphaFoldDB" id="A0A6A4WY99"/>
<keyword evidence="3 12" id="KW-0812">Transmembrane</keyword>
<evidence type="ECO:0000256" key="12">
    <source>
        <dbReference type="SAM" id="Phobius"/>
    </source>
</evidence>
<keyword evidence="7" id="KW-0406">Ion transport</keyword>
<evidence type="ECO:0000256" key="7">
    <source>
        <dbReference type="ARBA" id="ARBA00023065"/>
    </source>
</evidence>
<evidence type="ECO:0000259" key="13">
    <source>
        <dbReference type="Pfam" id="PF00520"/>
    </source>
</evidence>
<evidence type="ECO:0000256" key="10">
    <source>
        <dbReference type="ARBA" id="ARBA00023303"/>
    </source>
</evidence>
<feature type="transmembrane region" description="Helical" evidence="12">
    <location>
        <begin position="37"/>
        <end position="59"/>
    </location>
</feature>
<dbReference type="InterPro" id="IPR052076">
    <property type="entry name" value="TRP_cation_channel"/>
</dbReference>
<keyword evidence="2" id="KW-0813">Transport</keyword>
<evidence type="ECO:0000256" key="1">
    <source>
        <dbReference type="ARBA" id="ARBA00004141"/>
    </source>
</evidence>
<dbReference type="OrthoDB" id="1661883at2759"/>
<keyword evidence="6" id="KW-0040">ANK repeat</keyword>
<evidence type="ECO:0000313" key="14">
    <source>
        <dbReference type="EMBL" id="KAF0307352.1"/>
    </source>
</evidence>
<dbReference type="Proteomes" id="UP000440578">
    <property type="component" value="Unassembled WGS sequence"/>
</dbReference>
<feature type="transmembrane region" description="Helical" evidence="12">
    <location>
        <begin position="79"/>
        <end position="101"/>
    </location>
</feature>
<feature type="transmembrane region" description="Helical" evidence="12">
    <location>
        <begin position="182"/>
        <end position="206"/>
    </location>
</feature>
<evidence type="ECO:0000256" key="4">
    <source>
        <dbReference type="ARBA" id="ARBA00022737"/>
    </source>
</evidence>
<evidence type="ECO:0000256" key="3">
    <source>
        <dbReference type="ARBA" id="ARBA00022692"/>
    </source>
</evidence>
<accession>A0A6A4WY99</accession>
<proteinExistence type="predicted"/>
<reference evidence="14 15" key="1">
    <citation type="submission" date="2019-07" db="EMBL/GenBank/DDBJ databases">
        <title>Draft genome assembly of a fouling barnacle, Amphibalanus amphitrite (Darwin, 1854): The first reference genome for Thecostraca.</title>
        <authorList>
            <person name="Kim W."/>
        </authorList>
    </citation>
    <scope>NUCLEOTIDE SEQUENCE [LARGE SCALE GENOMIC DNA]</scope>
    <source>
        <strain evidence="14">SNU_AA5</strain>
        <tissue evidence="14">Soma without cirri and trophi</tissue>
    </source>
</reference>
<keyword evidence="8 12" id="KW-0472">Membrane</keyword>
<feature type="domain" description="Ion transport" evidence="13">
    <location>
        <begin position="14"/>
        <end position="215"/>
    </location>
</feature>
<dbReference type="Pfam" id="PF00520">
    <property type="entry name" value="Ion_trans"/>
    <property type="match status" value="1"/>
</dbReference>
<feature type="region of interest" description="Disordered" evidence="11">
    <location>
        <begin position="340"/>
        <end position="376"/>
    </location>
</feature>
<dbReference type="PANTHER" id="PTHR47143">
    <property type="entry name" value="TRANSIENT RECEPTOR POTENTIAL CATION CHANNEL PROTEIN PAINLESS"/>
    <property type="match status" value="1"/>
</dbReference>
<keyword evidence="5 12" id="KW-1133">Transmembrane helix</keyword>
<comment type="subcellular location">
    <subcellularLocation>
        <location evidence="1">Membrane</location>
        <topology evidence="1">Multi-pass membrane protein</topology>
    </subcellularLocation>
</comment>
<dbReference type="GO" id="GO:1902495">
    <property type="term" value="C:transmembrane transporter complex"/>
    <property type="evidence" value="ECO:0007669"/>
    <property type="project" value="TreeGrafter"/>
</dbReference>
<keyword evidence="9" id="KW-0325">Glycoprotein</keyword>
<gene>
    <name evidence="14" type="primary">TrpA1_3</name>
    <name evidence="14" type="ORF">FJT64_002283</name>
</gene>
<dbReference type="InterPro" id="IPR005821">
    <property type="entry name" value="Ion_trans_dom"/>
</dbReference>
<organism evidence="14 15">
    <name type="scientific">Amphibalanus amphitrite</name>
    <name type="common">Striped barnacle</name>
    <name type="synonym">Balanus amphitrite</name>
    <dbReference type="NCBI Taxonomy" id="1232801"/>
    <lineage>
        <taxon>Eukaryota</taxon>
        <taxon>Metazoa</taxon>
        <taxon>Ecdysozoa</taxon>
        <taxon>Arthropoda</taxon>
        <taxon>Crustacea</taxon>
        <taxon>Multicrustacea</taxon>
        <taxon>Cirripedia</taxon>
        <taxon>Thoracica</taxon>
        <taxon>Thoracicalcarea</taxon>
        <taxon>Balanomorpha</taxon>
        <taxon>Balanoidea</taxon>
        <taxon>Balanidae</taxon>
        <taxon>Amphibalaninae</taxon>
        <taxon>Amphibalanus</taxon>
    </lineage>
</organism>
<name>A0A6A4WY99_AMPAM</name>
<evidence type="ECO:0000256" key="11">
    <source>
        <dbReference type="SAM" id="MobiDB-lite"/>
    </source>
</evidence>
<keyword evidence="4" id="KW-0677">Repeat</keyword>
<evidence type="ECO:0000256" key="5">
    <source>
        <dbReference type="ARBA" id="ARBA00022989"/>
    </source>
</evidence>
<evidence type="ECO:0000256" key="9">
    <source>
        <dbReference type="ARBA" id="ARBA00023180"/>
    </source>
</evidence>
<keyword evidence="10" id="KW-0407">Ion channel</keyword>
<dbReference type="EMBL" id="VIIS01000581">
    <property type="protein sequence ID" value="KAF0307352.1"/>
    <property type="molecule type" value="Genomic_DNA"/>
</dbReference>
<comment type="caution">
    <text evidence="14">The sequence shown here is derived from an EMBL/GenBank/DDBJ whole genome shotgun (WGS) entry which is preliminary data.</text>
</comment>
<evidence type="ECO:0000313" key="15">
    <source>
        <dbReference type="Proteomes" id="UP000440578"/>
    </source>
</evidence>
<protein>
    <submittedName>
        <fullName evidence="14">Transient receptor potential cation channel subfamily A member 1</fullName>
    </submittedName>
</protein>
<dbReference type="PANTHER" id="PTHR47143:SF1">
    <property type="entry name" value="ION_TRANS DOMAIN-CONTAINING PROTEIN"/>
    <property type="match status" value="1"/>
</dbReference>
<keyword evidence="14" id="KW-0675">Receptor</keyword>
<evidence type="ECO:0000256" key="6">
    <source>
        <dbReference type="ARBA" id="ARBA00023043"/>
    </source>
</evidence>
<evidence type="ECO:0000256" key="2">
    <source>
        <dbReference type="ARBA" id="ARBA00022448"/>
    </source>
</evidence>
<dbReference type="GO" id="GO:0005216">
    <property type="term" value="F:monoatomic ion channel activity"/>
    <property type="evidence" value="ECO:0007669"/>
    <property type="project" value="InterPro"/>
</dbReference>
<sequence length="376" mass="41696">MLCAVLVLLPDFENYLELSLYMSALFSVTPVFHPVVHHVYVIAAAIAVFLAWFNMLLYLRSFESVGIYVVMFVEIQKTLLRVLVIFSVLIIAFGLAFYILMSQGNHPEFSSVPVALSRTFNMMLGEIDFLSVYVYPWLAEPQNGTFSTTMPTHTTNTGTGRRGARASPTVLGRRFLPFANTVFLLVIVFMVMMPILLMNLLVGLAVGDIETVRKNAALKRLAMQVDLHTALERKLPDAFLARVRRTQMVEYPNVTLAVASRGGPLSACHKVFHFVMELLTPSHDTVNTGTFDHLEAAVEDDEYRQQEDLAKLKQRLKEAATVLDSVHHLMRQVAAQLDLAGTEARDEDEGDALEPGGRNSPAATISARSTPAPPAD</sequence>